<evidence type="ECO:0000313" key="4">
    <source>
        <dbReference type="Proteomes" id="UP001162480"/>
    </source>
</evidence>
<dbReference type="Gene3D" id="3.90.1150.10">
    <property type="entry name" value="Aspartate Aminotransferase, domain 1"/>
    <property type="match status" value="1"/>
</dbReference>
<proteinExistence type="predicted"/>
<name>A0AA36BZA0_OCTVU</name>
<feature type="compositionally biased region" description="Polar residues" evidence="1">
    <location>
        <begin position="899"/>
        <end position="910"/>
    </location>
</feature>
<dbReference type="Pfam" id="PF00266">
    <property type="entry name" value="Aminotran_5"/>
    <property type="match status" value="1"/>
</dbReference>
<evidence type="ECO:0000259" key="2">
    <source>
        <dbReference type="Pfam" id="PF00266"/>
    </source>
</evidence>
<dbReference type="InterPro" id="IPR015421">
    <property type="entry name" value="PyrdxlP-dep_Trfase_major"/>
</dbReference>
<accession>A0AA36BZA0</accession>
<keyword evidence="4" id="KW-1185">Reference proteome</keyword>
<dbReference type="InterPro" id="IPR000192">
    <property type="entry name" value="Aminotrans_V_dom"/>
</dbReference>
<dbReference type="Gene3D" id="3.40.640.10">
    <property type="entry name" value="Type I PLP-dependent aspartate aminotransferase-like (Major domain)"/>
    <property type="match status" value="1"/>
</dbReference>
<dbReference type="PANTHER" id="PTHR43686">
    <property type="entry name" value="SULFURTRANSFERASE-RELATED"/>
    <property type="match status" value="1"/>
</dbReference>
<dbReference type="InterPro" id="IPR015422">
    <property type="entry name" value="PyrdxlP-dep_Trfase_small"/>
</dbReference>
<evidence type="ECO:0000256" key="1">
    <source>
        <dbReference type="SAM" id="MobiDB-lite"/>
    </source>
</evidence>
<dbReference type="Proteomes" id="UP001162480">
    <property type="component" value="Chromosome 29"/>
</dbReference>
<feature type="region of interest" description="Disordered" evidence="1">
    <location>
        <begin position="804"/>
        <end position="922"/>
    </location>
</feature>
<organism evidence="3 4">
    <name type="scientific">Octopus vulgaris</name>
    <name type="common">Common octopus</name>
    <dbReference type="NCBI Taxonomy" id="6645"/>
    <lineage>
        <taxon>Eukaryota</taxon>
        <taxon>Metazoa</taxon>
        <taxon>Spiralia</taxon>
        <taxon>Lophotrochozoa</taxon>
        <taxon>Mollusca</taxon>
        <taxon>Cephalopoda</taxon>
        <taxon>Coleoidea</taxon>
        <taxon>Octopodiformes</taxon>
        <taxon>Octopoda</taxon>
        <taxon>Incirrata</taxon>
        <taxon>Octopodidae</taxon>
        <taxon>Octopus</taxon>
    </lineage>
</organism>
<dbReference type="AlphaFoldDB" id="A0AA36BZA0"/>
<dbReference type="InterPro" id="IPR015424">
    <property type="entry name" value="PyrdxlP-dep_Trfase"/>
</dbReference>
<feature type="domain" description="Aminotransferase class V" evidence="2">
    <location>
        <begin position="69"/>
        <end position="431"/>
    </location>
</feature>
<feature type="compositionally biased region" description="Polar residues" evidence="1">
    <location>
        <begin position="870"/>
        <end position="879"/>
    </location>
</feature>
<feature type="region of interest" description="Disordered" evidence="1">
    <location>
        <begin position="689"/>
        <end position="717"/>
    </location>
</feature>
<sequence>MERKIKKKKQGVGLAHLMRQLQYGKLQGHAKLPPVTMDGDENPVLKTLRENVIGSDLIVNGPYGPVKVIYCDFTASGRSMKFIEDYINEYVRPFYGNTHTTTSIVSRQTTKFRDEARQIIKNCVNATDDDVVIFCGAGCTGAIHKLIGGLDIQEEQKEKTVVLIGPYEHHSNILPWQELGLEIRRIREDTRGCIDKDNLEELLKSFSERNYQIITAFSAASNVTGIITDTVAIARMVHKYKAYSFWDFASAGPYLKIDMNPAPDATKDAVFLSPHKFLGGPGTPGLLIAKKKMFRNPVPTNVGGGTVLYVTRDSHLYVKDIESREEGGTPAIIESIRAGLIFKLKEEIGMDLIAKRDEELCARAFQTFKHRQLMLLGRTEPRRLPIFSFIVRVPAKGKFLHHNFVSVLLNDLFGIQARGGCACAGPYAQMLLGISESLANVFTRFINNKENCSTWTPLEVMKPGFTRLNLPFFYDDATIDYILKALKMVADFGWQLLPLYVCDPKTGAYTHKKFEKHYGSTSFSLHDIKLKGDKFMNTNPRLSSLKGDYQLDDILHEAYHFIQDAQRELKQQSYEPEEDSIDKLIPENLRKLRWFLTSSEALEQLKKLRGFRRLDSTSGTAKCSSPFVPRQSTRRMTMDPKYREEMKAFLSLSTTCSMDCCSFGVGSGGGGSDDDTDSCGGGGHFRGGSVSSADSGHHHHHQAVQCSHGNGDHNDGEELGGKGNAACNHDNNNKCNDDCGSGNCNISADNEQRCCHGNGNHDSNRYNAGGGGGCGGNGCFGVEARHDDGPNERVRADDGNAQKRVGARHDANHPCGHHHATSSNQGSPDRNAAIHNTAAGSIEPSDATDGDRCNGSDSSLQPDSTRRQVSRQNATSPSRNRQHRRLGPVGDVDSIRIMTESTNGVNTPHSHTQKKLQVTDID</sequence>
<protein>
    <submittedName>
        <fullName evidence="3">Probable cysteine desulfurase isoform X1</fullName>
    </submittedName>
</protein>
<dbReference type="SUPFAM" id="SSF53383">
    <property type="entry name" value="PLP-dependent transferases"/>
    <property type="match status" value="1"/>
</dbReference>
<gene>
    <name evidence="3" type="ORF">OCTVUL_1B011703</name>
</gene>
<reference evidence="3" key="1">
    <citation type="submission" date="2023-08" db="EMBL/GenBank/DDBJ databases">
        <authorList>
            <person name="Alioto T."/>
            <person name="Alioto T."/>
            <person name="Gomez Garrido J."/>
        </authorList>
    </citation>
    <scope>NUCLEOTIDE SEQUENCE</scope>
</reference>
<dbReference type="EMBL" id="OX597842">
    <property type="protein sequence ID" value="CAI9743388.1"/>
    <property type="molecule type" value="Genomic_DNA"/>
</dbReference>
<dbReference type="PANTHER" id="PTHR43686:SF1">
    <property type="entry name" value="AMINOTRAN_5 DOMAIN-CONTAINING PROTEIN"/>
    <property type="match status" value="1"/>
</dbReference>
<evidence type="ECO:0000313" key="3">
    <source>
        <dbReference type="EMBL" id="CAI9743388.1"/>
    </source>
</evidence>